<evidence type="ECO:0000256" key="11">
    <source>
        <dbReference type="ARBA" id="ARBA00049515"/>
    </source>
</evidence>
<dbReference type="InterPro" id="IPR033728">
    <property type="entry name" value="ThrRS_core"/>
</dbReference>
<dbReference type="EC" id="6.1.1.3" evidence="2 12"/>
<dbReference type="GO" id="GO:0005524">
    <property type="term" value="F:ATP binding"/>
    <property type="evidence" value="ECO:0007669"/>
    <property type="project" value="UniProtKB-KW"/>
</dbReference>
<organism evidence="14 15">
    <name type="scientific">Chondromyces crocatus</name>
    <dbReference type="NCBI Taxonomy" id="52"/>
    <lineage>
        <taxon>Bacteria</taxon>
        <taxon>Pseudomonadati</taxon>
        <taxon>Myxococcota</taxon>
        <taxon>Polyangia</taxon>
        <taxon>Polyangiales</taxon>
        <taxon>Polyangiaceae</taxon>
        <taxon>Chondromyces</taxon>
    </lineage>
</organism>
<dbReference type="InterPro" id="IPR006195">
    <property type="entry name" value="aa-tRNA-synth_II"/>
</dbReference>
<proteinExistence type="inferred from homology"/>
<dbReference type="FunFam" id="3.30.930.10:FF:000002">
    <property type="entry name" value="Threonine--tRNA ligase"/>
    <property type="match status" value="1"/>
</dbReference>
<dbReference type="PATRIC" id="fig|52.7.peg.4215"/>
<dbReference type="PANTHER" id="PTHR11451:SF44">
    <property type="entry name" value="THREONINE--TRNA LIGASE, CHLOROPLASTIC_MITOCHONDRIAL 2"/>
    <property type="match status" value="1"/>
</dbReference>
<dbReference type="Gene3D" id="3.30.930.10">
    <property type="entry name" value="Bira Bifunctional Protein, Domain 2"/>
    <property type="match status" value="1"/>
</dbReference>
<dbReference type="InterPro" id="IPR004154">
    <property type="entry name" value="Anticodon-bd"/>
</dbReference>
<keyword evidence="4" id="KW-0436">Ligase</keyword>
<feature type="domain" description="Aminoacyl-transfer RNA synthetases class-II family profile" evidence="13">
    <location>
        <begin position="6"/>
        <end position="297"/>
    </location>
</feature>
<keyword evidence="7" id="KW-0862">Zinc</keyword>
<dbReference type="STRING" id="52.CMC5_038260"/>
<dbReference type="PANTHER" id="PTHR11451">
    <property type="entry name" value="THREONINE-TRNA LIGASE"/>
    <property type="match status" value="1"/>
</dbReference>
<dbReference type="AlphaFoldDB" id="A0A0K1EG63"/>
<dbReference type="SUPFAM" id="SSF52954">
    <property type="entry name" value="Class II aaRS ABD-related"/>
    <property type="match status" value="1"/>
</dbReference>
<accession>A0A0K1EG63</accession>
<dbReference type="InterPro" id="IPR002320">
    <property type="entry name" value="Thr-tRNA-ligase_IIa"/>
</dbReference>
<dbReference type="Pfam" id="PF03129">
    <property type="entry name" value="HGTP_anticodon"/>
    <property type="match status" value="1"/>
</dbReference>
<keyword evidence="5" id="KW-0479">Metal-binding</keyword>
<dbReference type="InterPro" id="IPR002314">
    <property type="entry name" value="aa-tRNA-synt_IIb"/>
</dbReference>
<protein>
    <recommendedName>
        <fullName evidence="2 12">Threonine--tRNA ligase</fullName>
        <ecNumber evidence="2 12">6.1.1.3</ecNumber>
    </recommendedName>
</protein>
<evidence type="ECO:0000256" key="5">
    <source>
        <dbReference type="ARBA" id="ARBA00022723"/>
    </source>
</evidence>
<dbReference type="GO" id="GO:0005829">
    <property type="term" value="C:cytosol"/>
    <property type="evidence" value="ECO:0007669"/>
    <property type="project" value="TreeGrafter"/>
</dbReference>
<dbReference type="InterPro" id="IPR036621">
    <property type="entry name" value="Anticodon-bd_dom_sf"/>
</dbReference>
<sequence length="405" mass="45400">MLNELDHRAIGARLDLFHVQEEAPGMIFWHPRGFALYRLVEAYLRDCLAAHDYQEIRTPQVFSRSLWEESGHWHNFRENMFVVDDGERDFALKPVNCPGHVQFFRHGIRSYRDLPLRFSEFGVCHRNEQRGALHGLLRVRGFVQDDAHIFCRDDQVPAEIAAFVALLHGVYLAFGFPDVSVAFSSRPLERAGDDSVWDRAEASLLRAAHAIGLDPIHQPGQAAFYGPKLEFALRDAHGRAWQCGTIQLDMILPERLDAHYIDRHGNRARPVILHRAILGSLERFIGILLEHSHGALPPWLAPLQVVVAPIAEAHHAYAHHIQDALRARGLRVSLDRRSESLARKIADAHESGAPFVWVLGGREVDAQTVAIRDRSGASQSLSLDAALQSIQSACARPPIPSPPAS</sequence>
<gene>
    <name evidence="14" type="ORF">CMC5_038260</name>
</gene>
<evidence type="ECO:0000256" key="6">
    <source>
        <dbReference type="ARBA" id="ARBA00022741"/>
    </source>
</evidence>
<evidence type="ECO:0000256" key="9">
    <source>
        <dbReference type="ARBA" id="ARBA00022917"/>
    </source>
</evidence>
<reference evidence="14 15" key="1">
    <citation type="submission" date="2015-07" db="EMBL/GenBank/DDBJ databases">
        <title>Genome analysis of myxobacterium Chondromyces crocatus Cm c5 reveals a high potential for natural compound synthesis and the genetic basis for the loss of fruiting body formation.</title>
        <authorList>
            <person name="Zaburannyi N."/>
            <person name="Bunk B."/>
            <person name="Maier J."/>
            <person name="Overmann J."/>
            <person name="Mueller R."/>
        </authorList>
    </citation>
    <scope>NUCLEOTIDE SEQUENCE [LARGE SCALE GENOMIC DNA]</scope>
    <source>
        <strain evidence="14 15">Cm c5</strain>
    </source>
</reference>
<dbReference type="OrthoDB" id="9802304at2"/>
<dbReference type="GO" id="GO:0046872">
    <property type="term" value="F:metal ion binding"/>
    <property type="evidence" value="ECO:0007669"/>
    <property type="project" value="UniProtKB-KW"/>
</dbReference>
<dbReference type="EMBL" id="CP012159">
    <property type="protein sequence ID" value="AKT39677.1"/>
    <property type="molecule type" value="Genomic_DNA"/>
</dbReference>
<dbReference type="RefSeq" id="WP_050431723.1">
    <property type="nucleotide sequence ID" value="NZ_CP012159.1"/>
</dbReference>
<comment type="catalytic activity">
    <reaction evidence="11">
        <text>tRNA(Thr) + L-threonine + ATP = L-threonyl-tRNA(Thr) + AMP + diphosphate + H(+)</text>
        <dbReference type="Rhea" id="RHEA:24624"/>
        <dbReference type="Rhea" id="RHEA-COMP:9670"/>
        <dbReference type="Rhea" id="RHEA-COMP:9704"/>
        <dbReference type="ChEBI" id="CHEBI:15378"/>
        <dbReference type="ChEBI" id="CHEBI:30616"/>
        <dbReference type="ChEBI" id="CHEBI:33019"/>
        <dbReference type="ChEBI" id="CHEBI:57926"/>
        <dbReference type="ChEBI" id="CHEBI:78442"/>
        <dbReference type="ChEBI" id="CHEBI:78534"/>
        <dbReference type="ChEBI" id="CHEBI:456215"/>
        <dbReference type="EC" id="6.1.1.3"/>
    </reaction>
</comment>
<dbReference type="NCBIfam" id="TIGR00418">
    <property type="entry name" value="thrS"/>
    <property type="match status" value="1"/>
</dbReference>
<keyword evidence="9" id="KW-0648">Protein biosynthesis</keyword>
<comment type="similarity">
    <text evidence="1">Belongs to the class-II aminoacyl-tRNA synthetase family.</text>
</comment>
<evidence type="ECO:0000256" key="3">
    <source>
        <dbReference type="ARBA" id="ARBA00022490"/>
    </source>
</evidence>
<dbReference type="Gene3D" id="3.40.50.800">
    <property type="entry name" value="Anticodon-binding domain"/>
    <property type="match status" value="1"/>
</dbReference>
<dbReference type="KEGG" id="ccro:CMC5_038260"/>
<dbReference type="PROSITE" id="PS50862">
    <property type="entry name" value="AA_TRNA_LIGASE_II"/>
    <property type="match status" value="1"/>
</dbReference>
<evidence type="ECO:0000256" key="7">
    <source>
        <dbReference type="ARBA" id="ARBA00022833"/>
    </source>
</evidence>
<keyword evidence="6" id="KW-0547">Nucleotide-binding</keyword>
<evidence type="ECO:0000256" key="8">
    <source>
        <dbReference type="ARBA" id="ARBA00022840"/>
    </source>
</evidence>
<dbReference type="CDD" id="cd00771">
    <property type="entry name" value="ThrRS_core"/>
    <property type="match status" value="1"/>
</dbReference>
<evidence type="ECO:0000256" key="10">
    <source>
        <dbReference type="ARBA" id="ARBA00023146"/>
    </source>
</evidence>
<keyword evidence="10 14" id="KW-0030">Aminoacyl-tRNA synthetase</keyword>
<dbReference type="GO" id="GO:0004829">
    <property type="term" value="F:threonine-tRNA ligase activity"/>
    <property type="evidence" value="ECO:0007669"/>
    <property type="project" value="UniProtKB-UniRule"/>
</dbReference>
<evidence type="ECO:0000313" key="14">
    <source>
        <dbReference type="EMBL" id="AKT39677.1"/>
    </source>
</evidence>
<evidence type="ECO:0000259" key="13">
    <source>
        <dbReference type="PROSITE" id="PS50862"/>
    </source>
</evidence>
<name>A0A0K1EG63_CHOCO</name>
<dbReference type="GO" id="GO:0006435">
    <property type="term" value="P:threonyl-tRNA aminoacylation"/>
    <property type="evidence" value="ECO:0007669"/>
    <property type="project" value="UniProtKB-UniRule"/>
</dbReference>
<evidence type="ECO:0000256" key="1">
    <source>
        <dbReference type="ARBA" id="ARBA00008226"/>
    </source>
</evidence>
<dbReference type="PRINTS" id="PR01047">
    <property type="entry name" value="TRNASYNTHTHR"/>
</dbReference>
<evidence type="ECO:0000256" key="4">
    <source>
        <dbReference type="ARBA" id="ARBA00022598"/>
    </source>
</evidence>
<keyword evidence="15" id="KW-1185">Reference proteome</keyword>
<dbReference type="Pfam" id="PF00587">
    <property type="entry name" value="tRNA-synt_2b"/>
    <property type="match status" value="1"/>
</dbReference>
<keyword evidence="3" id="KW-0963">Cytoplasm</keyword>
<evidence type="ECO:0000256" key="2">
    <source>
        <dbReference type="ARBA" id="ARBA00013163"/>
    </source>
</evidence>
<dbReference type="InterPro" id="IPR045864">
    <property type="entry name" value="aa-tRNA-synth_II/BPL/LPL"/>
</dbReference>
<evidence type="ECO:0000313" key="15">
    <source>
        <dbReference type="Proteomes" id="UP000067626"/>
    </source>
</evidence>
<dbReference type="SUPFAM" id="SSF55681">
    <property type="entry name" value="Class II aaRS and biotin synthetases"/>
    <property type="match status" value="1"/>
</dbReference>
<dbReference type="Proteomes" id="UP000067626">
    <property type="component" value="Chromosome"/>
</dbReference>
<keyword evidence="8" id="KW-0067">ATP-binding</keyword>
<evidence type="ECO:0000256" key="12">
    <source>
        <dbReference type="NCBIfam" id="TIGR00418"/>
    </source>
</evidence>